<dbReference type="Pfam" id="PF03091">
    <property type="entry name" value="CutA1"/>
    <property type="match status" value="1"/>
</dbReference>
<accession>J9DVP9</accession>
<dbReference type="Gene3D" id="3.30.70.120">
    <property type="match status" value="1"/>
</dbReference>
<dbReference type="InterPro" id="IPR004323">
    <property type="entry name" value="Ion_tolerance_CutA"/>
</dbReference>
<dbReference type="PANTHER" id="PTHR23419">
    <property type="entry name" value="DIVALENT CATION TOLERANCE CUTA-RELATED"/>
    <property type="match status" value="1"/>
</dbReference>
<comment type="caution">
    <text evidence="2">The sequence shown here is derived from an EMBL/GenBank/DDBJ whole genome shotgun (WGS) entry which is preliminary data.</text>
</comment>
<evidence type="ECO:0000313" key="2">
    <source>
        <dbReference type="EMBL" id="EJW05362.1"/>
    </source>
</evidence>
<reference evidence="2 3" key="1">
    <citation type="submission" date="2011-08" db="EMBL/GenBank/DDBJ databases">
        <authorList>
            <person name="Liu Z.J."/>
            <person name="Shi F.L."/>
            <person name="Lu J.Q."/>
            <person name="Li M."/>
            <person name="Wang Z.L."/>
        </authorList>
    </citation>
    <scope>NUCLEOTIDE SEQUENCE [LARGE SCALE GENOMIC DNA]</scope>
    <source>
        <strain evidence="2 3">USNM 41457</strain>
    </source>
</reference>
<sequence length="131" mass="15722">MNYIGMINLQIILNYKPSSIPESKRLMIPYVIHIATPLEDGEQIAKKIIQERLGACCQIHKADSRYIWKQNMRHQKEVILSVKTFDYLIKDLERCVEEIHSYEHYEMIGYQLDYVSEKYLEWMKQSCKDYI</sequence>
<dbReference type="VEuPathDB" id="MicrosporidiaDB:EDEG_00588"/>
<evidence type="ECO:0000256" key="1">
    <source>
        <dbReference type="ARBA" id="ARBA00010169"/>
    </source>
</evidence>
<keyword evidence="3" id="KW-1185">Reference proteome</keyword>
<dbReference type="GO" id="GO:0010038">
    <property type="term" value="P:response to metal ion"/>
    <property type="evidence" value="ECO:0007669"/>
    <property type="project" value="InterPro"/>
</dbReference>
<dbReference type="HOGENOM" id="CLU_098807_3_0_1"/>
<dbReference type="OrthoDB" id="2017693at2759"/>
<reference evidence="3" key="2">
    <citation type="submission" date="2015-07" db="EMBL/GenBank/DDBJ databases">
        <title>Contrasting host-pathogen interactions and genome evolution in two generalist and specialist microsporidian pathogens of mosquitoes.</title>
        <authorList>
            <consortium name="The Broad Institute Genomics Platform"/>
            <consortium name="The Broad Institute Genome Sequencing Center for Infectious Disease"/>
            <person name="Cuomo C.A."/>
            <person name="Sanscrainte N.D."/>
            <person name="Goldberg J.M."/>
            <person name="Heiman D."/>
            <person name="Young S."/>
            <person name="Zeng Q."/>
            <person name="Becnel J.J."/>
            <person name="Birren B.W."/>
        </authorList>
    </citation>
    <scope>NUCLEOTIDE SEQUENCE [LARGE SCALE GENOMIC DNA]</scope>
    <source>
        <strain evidence="3">USNM 41457</strain>
    </source>
</reference>
<organism evidence="2 3">
    <name type="scientific">Edhazardia aedis (strain USNM 41457)</name>
    <name type="common">Microsporidian parasite</name>
    <dbReference type="NCBI Taxonomy" id="1003232"/>
    <lineage>
        <taxon>Eukaryota</taxon>
        <taxon>Fungi</taxon>
        <taxon>Fungi incertae sedis</taxon>
        <taxon>Microsporidia</taxon>
        <taxon>Edhazardia</taxon>
    </lineage>
</organism>
<dbReference type="STRING" id="1003232.J9DVP9"/>
<proteinExistence type="inferred from homology"/>
<dbReference type="InParanoid" id="J9DVP9"/>
<gene>
    <name evidence="2" type="ORF">EDEG_00588</name>
</gene>
<name>J9DVP9_EDHAE</name>
<dbReference type="SUPFAM" id="SSF54913">
    <property type="entry name" value="GlnB-like"/>
    <property type="match status" value="1"/>
</dbReference>
<comment type="similarity">
    <text evidence="1">Belongs to the CutA family.</text>
</comment>
<dbReference type="InterPro" id="IPR011322">
    <property type="entry name" value="N-reg_PII-like_a/b"/>
</dbReference>
<evidence type="ECO:0000313" key="3">
    <source>
        <dbReference type="Proteomes" id="UP000003163"/>
    </source>
</evidence>
<dbReference type="EMBL" id="AFBI03000007">
    <property type="protein sequence ID" value="EJW05362.1"/>
    <property type="molecule type" value="Genomic_DNA"/>
</dbReference>
<evidence type="ECO:0008006" key="4">
    <source>
        <dbReference type="Google" id="ProtNLM"/>
    </source>
</evidence>
<protein>
    <recommendedName>
        <fullName evidence="4">Divalent-cation tolerance protein CutA</fullName>
    </recommendedName>
</protein>
<dbReference type="PANTHER" id="PTHR23419:SF8">
    <property type="entry name" value="FI09726P"/>
    <property type="match status" value="1"/>
</dbReference>
<dbReference type="AlphaFoldDB" id="J9DVP9"/>
<dbReference type="Proteomes" id="UP000003163">
    <property type="component" value="Unassembled WGS sequence"/>
</dbReference>
<dbReference type="GO" id="GO:0005507">
    <property type="term" value="F:copper ion binding"/>
    <property type="evidence" value="ECO:0007669"/>
    <property type="project" value="TreeGrafter"/>
</dbReference>
<dbReference type="InterPro" id="IPR015867">
    <property type="entry name" value="N-reg_PII/ATP_PRibTrfase_C"/>
</dbReference>
<dbReference type="OMA" id="MEMHLAS"/>